<dbReference type="Gene3D" id="2.60.120.620">
    <property type="entry name" value="q2cbj1_9rhob like domain"/>
    <property type="match status" value="1"/>
</dbReference>
<gene>
    <name evidence="1" type="ORF">METZ01_LOCUS315293</name>
</gene>
<evidence type="ECO:0008006" key="2">
    <source>
        <dbReference type="Google" id="ProtNLM"/>
    </source>
</evidence>
<reference evidence="1" key="1">
    <citation type="submission" date="2018-05" db="EMBL/GenBank/DDBJ databases">
        <authorList>
            <person name="Lanie J.A."/>
            <person name="Ng W.-L."/>
            <person name="Kazmierczak K.M."/>
            <person name="Andrzejewski T.M."/>
            <person name="Davidsen T.M."/>
            <person name="Wayne K.J."/>
            <person name="Tettelin H."/>
            <person name="Glass J.I."/>
            <person name="Rusch D."/>
            <person name="Podicherti R."/>
            <person name="Tsui H.-C.T."/>
            <person name="Winkler M.E."/>
        </authorList>
    </citation>
    <scope>NUCLEOTIDE SEQUENCE</scope>
</reference>
<name>A0A382NML6_9ZZZZ</name>
<dbReference type="InterPro" id="IPR008775">
    <property type="entry name" value="Phytyl_CoA_dOase-like"/>
</dbReference>
<dbReference type="Pfam" id="PF05721">
    <property type="entry name" value="PhyH"/>
    <property type="match status" value="1"/>
</dbReference>
<dbReference type="PANTHER" id="PTHR31630:SF6">
    <property type="entry name" value="PHYTANOYL-COA DIOXYGENASE-RELATED"/>
    <property type="match status" value="1"/>
</dbReference>
<organism evidence="1">
    <name type="scientific">marine metagenome</name>
    <dbReference type="NCBI Taxonomy" id="408172"/>
    <lineage>
        <taxon>unclassified sequences</taxon>
        <taxon>metagenomes</taxon>
        <taxon>ecological metagenomes</taxon>
    </lineage>
</organism>
<dbReference type="PANTHER" id="PTHR31630">
    <property type="entry name" value="PHYTANOYL-COA DIOXYGENASE-RELATED-RELATED"/>
    <property type="match status" value="1"/>
</dbReference>
<proteinExistence type="predicted"/>
<dbReference type="AlphaFoldDB" id="A0A382NML6"/>
<evidence type="ECO:0000313" key="1">
    <source>
        <dbReference type="EMBL" id="SVC62439.1"/>
    </source>
</evidence>
<dbReference type="EMBL" id="UINC01101549">
    <property type="protein sequence ID" value="SVC62439.1"/>
    <property type="molecule type" value="Genomic_DNA"/>
</dbReference>
<accession>A0A382NML6</accession>
<sequence length="248" mass="28869">MSVPYHLTDKQISDFKENGYLIIEKFIEEEILQSWRVQLWNHLESDLEDRQSWPNDYVMEGFSVLPPEHTFGSLPQVNTVIEQLGGGMFSGGGGQILVQWPKQDQEWSMPSSGHIDGYGPNGWSGGFMLGATTYLYDVEPKGGAFIYWPKSHFSTHEYFREFPEQIDGSFNQIEDWGWHIFSDRSPGRPTQYIAKAGSVVFWHCFLCHTGSGNIRSIPRFGLFARWSYKEKEKMRYEIPEDLWKYWTI</sequence>
<dbReference type="SUPFAM" id="SSF51197">
    <property type="entry name" value="Clavaminate synthase-like"/>
    <property type="match status" value="1"/>
</dbReference>
<protein>
    <recommendedName>
        <fullName evidence="2">Phytanoyl-CoA dioxygenase family protein</fullName>
    </recommendedName>
</protein>